<sequence length="116" mass="13361">MMMLVWVMFTTINLMTLQEMFLDLDDDGDKCMSWDEFSDVFKKKDPKKVQQSELMDCFKNMDKDGSGRLTVDEIKEAYINLGIRYTDESLQGTIDNADVDGDGKVGYEEFLKAWGS</sequence>
<dbReference type="Gene3D" id="1.10.238.10">
    <property type="entry name" value="EF-hand"/>
    <property type="match status" value="1"/>
</dbReference>
<reference evidence="6 7" key="1">
    <citation type="submission" date="2024-02" db="EMBL/GenBank/DDBJ databases">
        <title>Chromosome-scale genome assembly of the rough periwinkle Littorina saxatilis.</title>
        <authorList>
            <person name="De Jode A."/>
            <person name="Faria R."/>
            <person name="Formenti G."/>
            <person name="Sims Y."/>
            <person name="Smith T.P."/>
            <person name="Tracey A."/>
            <person name="Wood J.M.D."/>
            <person name="Zagrodzka Z.B."/>
            <person name="Johannesson K."/>
            <person name="Butlin R.K."/>
            <person name="Leder E.H."/>
        </authorList>
    </citation>
    <scope>NUCLEOTIDE SEQUENCE [LARGE SCALE GENOMIC DNA]</scope>
    <source>
        <strain evidence="6">Snail1</strain>
        <tissue evidence="6">Muscle</tissue>
    </source>
</reference>
<evidence type="ECO:0000256" key="1">
    <source>
        <dbReference type="ARBA" id="ARBA00022737"/>
    </source>
</evidence>
<keyword evidence="1" id="KW-0677">Repeat</keyword>
<feature type="domain" description="EF-hand" evidence="5">
    <location>
        <begin position="12"/>
        <end position="47"/>
    </location>
</feature>
<comment type="caution">
    <text evidence="6">The sequence shown here is derived from an EMBL/GenBank/DDBJ whole genome shotgun (WGS) entry which is preliminary data.</text>
</comment>
<dbReference type="InterPro" id="IPR050145">
    <property type="entry name" value="Centrin_CML-like"/>
</dbReference>
<dbReference type="CDD" id="cd00051">
    <property type="entry name" value="EFh"/>
    <property type="match status" value="1"/>
</dbReference>
<dbReference type="PROSITE" id="PS50222">
    <property type="entry name" value="EF_HAND_2"/>
    <property type="match status" value="3"/>
</dbReference>
<dbReference type="Proteomes" id="UP001374579">
    <property type="component" value="Unassembled WGS sequence"/>
</dbReference>
<dbReference type="PROSITE" id="PS00018">
    <property type="entry name" value="EF_HAND_1"/>
    <property type="match status" value="3"/>
</dbReference>
<evidence type="ECO:0000259" key="5">
    <source>
        <dbReference type="PROSITE" id="PS50222"/>
    </source>
</evidence>
<dbReference type="InterPro" id="IPR011992">
    <property type="entry name" value="EF-hand-dom_pair"/>
</dbReference>
<evidence type="ECO:0000313" key="6">
    <source>
        <dbReference type="EMBL" id="KAK7089151.1"/>
    </source>
</evidence>
<dbReference type="Pfam" id="PF13499">
    <property type="entry name" value="EF-hand_7"/>
    <property type="match status" value="1"/>
</dbReference>
<keyword evidence="3" id="KW-0514">Muscle protein</keyword>
<feature type="domain" description="EF-hand" evidence="5">
    <location>
        <begin position="85"/>
        <end position="116"/>
    </location>
</feature>
<keyword evidence="2" id="KW-0106">Calcium</keyword>
<dbReference type="PANTHER" id="PTHR23050">
    <property type="entry name" value="CALCIUM BINDING PROTEIN"/>
    <property type="match status" value="1"/>
</dbReference>
<evidence type="ECO:0000256" key="3">
    <source>
        <dbReference type="ARBA" id="ARBA00023179"/>
    </source>
</evidence>
<accession>A0AAN9ALN6</accession>
<proteinExistence type="predicted"/>
<feature type="domain" description="EF-hand" evidence="5">
    <location>
        <begin position="49"/>
        <end position="84"/>
    </location>
</feature>
<dbReference type="InterPro" id="IPR018247">
    <property type="entry name" value="EF_Hand_1_Ca_BS"/>
</dbReference>
<dbReference type="SUPFAM" id="SSF47473">
    <property type="entry name" value="EF-hand"/>
    <property type="match status" value="1"/>
</dbReference>
<keyword evidence="4" id="KW-0732">Signal</keyword>
<dbReference type="InterPro" id="IPR002048">
    <property type="entry name" value="EF_hand_dom"/>
</dbReference>
<dbReference type="SMART" id="SM00054">
    <property type="entry name" value="EFh"/>
    <property type="match status" value="3"/>
</dbReference>
<dbReference type="AlphaFoldDB" id="A0AAN9ALN6"/>
<dbReference type="EMBL" id="JBAMIC010002770">
    <property type="protein sequence ID" value="KAK7089151.1"/>
    <property type="molecule type" value="Genomic_DNA"/>
</dbReference>
<feature type="signal peptide" evidence="4">
    <location>
        <begin position="1"/>
        <end position="18"/>
    </location>
</feature>
<name>A0AAN9ALN6_9CAEN</name>
<evidence type="ECO:0000313" key="7">
    <source>
        <dbReference type="Proteomes" id="UP001374579"/>
    </source>
</evidence>
<dbReference type="GO" id="GO:0005509">
    <property type="term" value="F:calcium ion binding"/>
    <property type="evidence" value="ECO:0007669"/>
    <property type="project" value="InterPro"/>
</dbReference>
<evidence type="ECO:0000256" key="2">
    <source>
        <dbReference type="ARBA" id="ARBA00022837"/>
    </source>
</evidence>
<dbReference type="FunFam" id="1.10.238.10:FF:000001">
    <property type="entry name" value="Calmodulin 1"/>
    <property type="match status" value="1"/>
</dbReference>
<gene>
    <name evidence="6" type="ORF">V1264_024293</name>
</gene>
<keyword evidence="7" id="KW-1185">Reference proteome</keyword>
<feature type="chain" id="PRO_5043047242" description="EF-hand domain-containing protein" evidence="4">
    <location>
        <begin position="19"/>
        <end position="116"/>
    </location>
</feature>
<evidence type="ECO:0000256" key="4">
    <source>
        <dbReference type="SAM" id="SignalP"/>
    </source>
</evidence>
<organism evidence="6 7">
    <name type="scientific">Littorina saxatilis</name>
    <dbReference type="NCBI Taxonomy" id="31220"/>
    <lineage>
        <taxon>Eukaryota</taxon>
        <taxon>Metazoa</taxon>
        <taxon>Spiralia</taxon>
        <taxon>Lophotrochozoa</taxon>
        <taxon>Mollusca</taxon>
        <taxon>Gastropoda</taxon>
        <taxon>Caenogastropoda</taxon>
        <taxon>Littorinimorpha</taxon>
        <taxon>Littorinoidea</taxon>
        <taxon>Littorinidae</taxon>
        <taxon>Littorina</taxon>
    </lineage>
</organism>
<protein>
    <recommendedName>
        <fullName evidence="5">EF-hand domain-containing protein</fullName>
    </recommendedName>
</protein>